<feature type="domain" description="Siroheme synthase central" evidence="7">
    <location>
        <begin position="130"/>
        <end position="155"/>
    </location>
</feature>
<evidence type="ECO:0000313" key="9">
    <source>
        <dbReference type="Proteomes" id="UP000184139"/>
    </source>
</evidence>
<dbReference type="RefSeq" id="WP_073374180.1">
    <property type="nucleotide sequence ID" value="NZ_FQXS01000005.1"/>
</dbReference>
<dbReference type="SUPFAM" id="SSF51735">
    <property type="entry name" value="NAD(P)-binding Rossmann-fold domains"/>
    <property type="match status" value="1"/>
</dbReference>
<protein>
    <recommendedName>
        <fullName evidence="2">precorrin-2 dehydrogenase</fullName>
        <ecNumber evidence="2">1.3.1.76</ecNumber>
    </recommendedName>
</protein>
<evidence type="ECO:0000256" key="6">
    <source>
        <dbReference type="ARBA" id="ARBA00047561"/>
    </source>
</evidence>
<comment type="catalytic activity">
    <reaction evidence="6">
        <text>precorrin-2 + NAD(+) = sirohydrochlorin + NADH + 2 H(+)</text>
        <dbReference type="Rhea" id="RHEA:15613"/>
        <dbReference type="ChEBI" id="CHEBI:15378"/>
        <dbReference type="ChEBI" id="CHEBI:57540"/>
        <dbReference type="ChEBI" id="CHEBI:57945"/>
        <dbReference type="ChEBI" id="CHEBI:58351"/>
        <dbReference type="ChEBI" id="CHEBI:58827"/>
        <dbReference type="EC" id="1.3.1.76"/>
    </reaction>
</comment>
<evidence type="ECO:0000256" key="2">
    <source>
        <dbReference type="ARBA" id="ARBA00012400"/>
    </source>
</evidence>
<organism evidence="8 9">
    <name type="scientific">Desulfofustis glycolicus DSM 9705</name>
    <dbReference type="NCBI Taxonomy" id="1121409"/>
    <lineage>
        <taxon>Bacteria</taxon>
        <taxon>Pseudomonadati</taxon>
        <taxon>Thermodesulfobacteriota</taxon>
        <taxon>Desulfobulbia</taxon>
        <taxon>Desulfobulbales</taxon>
        <taxon>Desulfocapsaceae</taxon>
        <taxon>Desulfofustis</taxon>
    </lineage>
</organism>
<evidence type="ECO:0000256" key="3">
    <source>
        <dbReference type="ARBA" id="ARBA00023002"/>
    </source>
</evidence>
<dbReference type="STRING" id="1121409.SAMN02745124_01173"/>
<gene>
    <name evidence="8" type="ORF">SAMN02745124_01173</name>
</gene>
<evidence type="ECO:0000256" key="5">
    <source>
        <dbReference type="ARBA" id="ARBA00023244"/>
    </source>
</evidence>
<proteinExistence type="predicted"/>
<evidence type="ECO:0000259" key="7">
    <source>
        <dbReference type="Pfam" id="PF14824"/>
    </source>
</evidence>
<evidence type="ECO:0000256" key="4">
    <source>
        <dbReference type="ARBA" id="ARBA00023027"/>
    </source>
</evidence>
<dbReference type="InterPro" id="IPR028281">
    <property type="entry name" value="Sirohaem_synthase_central"/>
</dbReference>
<dbReference type="PANTHER" id="PTHR35330">
    <property type="entry name" value="SIROHEME BIOSYNTHESIS PROTEIN MET8"/>
    <property type="match status" value="1"/>
</dbReference>
<dbReference type="InterPro" id="IPR042518">
    <property type="entry name" value="SirC_C"/>
</dbReference>
<evidence type="ECO:0000256" key="1">
    <source>
        <dbReference type="ARBA" id="ARBA00005010"/>
    </source>
</evidence>
<dbReference type="PANTHER" id="PTHR35330:SF1">
    <property type="entry name" value="SIROHEME BIOSYNTHESIS PROTEIN MET8"/>
    <property type="match status" value="1"/>
</dbReference>
<dbReference type="InterPro" id="IPR036291">
    <property type="entry name" value="NAD(P)-bd_dom_sf"/>
</dbReference>
<dbReference type="GO" id="GO:0043115">
    <property type="term" value="F:precorrin-2 dehydrogenase activity"/>
    <property type="evidence" value="ECO:0007669"/>
    <property type="project" value="UniProtKB-EC"/>
</dbReference>
<dbReference type="Proteomes" id="UP000184139">
    <property type="component" value="Unassembled WGS sequence"/>
</dbReference>
<keyword evidence="5" id="KW-0627">Porphyrin biosynthesis</keyword>
<dbReference type="Gene3D" id="1.10.8.610">
    <property type="entry name" value="SirC, precorrin-2 dehydrogenase, C-terminal helical domain-like"/>
    <property type="match status" value="1"/>
</dbReference>
<dbReference type="SUPFAM" id="SSF75615">
    <property type="entry name" value="Siroheme synthase middle domains-like"/>
    <property type="match status" value="1"/>
</dbReference>
<dbReference type="Pfam" id="PF14824">
    <property type="entry name" value="Sirohm_synth_M"/>
    <property type="match status" value="1"/>
</dbReference>
<dbReference type="AlphaFoldDB" id="A0A1M5UHQ7"/>
<comment type="pathway">
    <text evidence="1">Porphyrin-containing compound metabolism; siroheme biosynthesis; sirohydrochlorin from precorrin-2: step 1/1.</text>
</comment>
<sequence length="239" mass="26028">MGGSDQAITTSRVWYPVNLDISGRLCLVVGGGRVAARKISALLLSRAVVRVVSPESCGKVRRLAEEGRVELIERAFRDDDLTGVFLVFAATDIPAVQHRIAEQARQRDVLLNSAENPGLSSFLVPARVRRGDLLLAVSTGGASPALSALLKRKLALQFGPEYALLVQLMAAVRKTVDLGGDHAAGNRMLFHDLLALPILEAIRERDWDGLRMLLHTVLPTGIDGDVLVRQLVDRERSEQ</sequence>
<dbReference type="EMBL" id="FQXS01000005">
    <property type="protein sequence ID" value="SHH62592.1"/>
    <property type="molecule type" value="Genomic_DNA"/>
</dbReference>
<keyword evidence="4" id="KW-0520">NAD</keyword>
<accession>A0A1M5UHQ7</accession>
<dbReference type="OrthoDB" id="9815856at2"/>
<keyword evidence="3" id="KW-0560">Oxidoreductase</keyword>
<reference evidence="8 9" key="1">
    <citation type="submission" date="2016-11" db="EMBL/GenBank/DDBJ databases">
        <authorList>
            <person name="Jaros S."/>
            <person name="Januszkiewicz K."/>
            <person name="Wedrychowicz H."/>
        </authorList>
    </citation>
    <scope>NUCLEOTIDE SEQUENCE [LARGE SCALE GENOMIC DNA]</scope>
    <source>
        <strain evidence="8 9">DSM 9705</strain>
    </source>
</reference>
<dbReference type="InterPro" id="IPR028161">
    <property type="entry name" value="Met8-like"/>
</dbReference>
<evidence type="ECO:0000313" key="8">
    <source>
        <dbReference type="EMBL" id="SHH62592.1"/>
    </source>
</evidence>
<dbReference type="GO" id="GO:0004325">
    <property type="term" value="F:ferrochelatase activity"/>
    <property type="evidence" value="ECO:0007669"/>
    <property type="project" value="InterPro"/>
</dbReference>
<dbReference type="Pfam" id="PF13241">
    <property type="entry name" value="NAD_binding_7"/>
    <property type="match status" value="1"/>
</dbReference>
<dbReference type="NCBIfam" id="TIGR01470">
    <property type="entry name" value="cysG_Nterm"/>
    <property type="match status" value="1"/>
</dbReference>
<dbReference type="GO" id="GO:0019354">
    <property type="term" value="P:siroheme biosynthetic process"/>
    <property type="evidence" value="ECO:0007669"/>
    <property type="project" value="UniProtKB-UniPathway"/>
</dbReference>
<name>A0A1M5UHQ7_9BACT</name>
<dbReference type="InterPro" id="IPR006367">
    <property type="entry name" value="Sirohaem_synthase_N"/>
</dbReference>
<dbReference type="Gene3D" id="3.40.50.720">
    <property type="entry name" value="NAD(P)-binding Rossmann-like Domain"/>
    <property type="match status" value="1"/>
</dbReference>
<dbReference type="UniPathway" id="UPA00262">
    <property type="reaction ID" value="UER00222"/>
</dbReference>
<keyword evidence="9" id="KW-1185">Reference proteome</keyword>
<dbReference type="EC" id="1.3.1.76" evidence="2"/>